<dbReference type="SUPFAM" id="SSF52540">
    <property type="entry name" value="P-loop containing nucleoside triphosphate hydrolases"/>
    <property type="match status" value="2"/>
</dbReference>
<dbReference type="InterPro" id="IPR000641">
    <property type="entry name" value="CbxX/CfxQ"/>
</dbReference>
<dbReference type="InterPro" id="IPR041627">
    <property type="entry name" value="AAA_lid_6"/>
</dbReference>
<comment type="similarity">
    <text evidence="1">Belongs to the CbxX/CfxQ family.</text>
</comment>
<dbReference type="InterPro" id="IPR003593">
    <property type="entry name" value="AAA+_ATPase"/>
</dbReference>
<feature type="region of interest" description="Disordered" evidence="4">
    <location>
        <begin position="432"/>
        <end position="466"/>
    </location>
</feature>
<evidence type="ECO:0000256" key="2">
    <source>
        <dbReference type="ARBA" id="ARBA00022741"/>
    </source>
</evidence>
<protein>
    <submittedName>
        <fullName evidence="6">AAA family ATPase</fullName>
    </submittedName>
</protein>
<sequence>MTGRQPQGRTVLTVASGQPDCYRTISDAITAAAAGDVISIRPGRYVEPIVLDRDVTLCAAGAAGGVTIEHHDTPVVKLTAEAATVTGLTIVHRGDSSAAVEVAAGRLRLDECTIEAESAAAVWVYDTGEALVGSSRIANSVGAGLIFANGGGGAVTDCVFQGVHAAAIVIRAGGDPAVSSCTFTDLGASAVLVADGGRGSIRDCQIRSAGSPAIAVEGDSRPALRQVTIDSPRGAGILVASGSTPVFEDISVVAPGAQGIVLADRAAPEIRGLSITEAAGYGIHVLGDSGGSLSGCDVLGARATAVHVTDSSPVFDGLTIRGGGAEGLRVVGGRVSIADSAVEGTTGAGIQVGDGGVLELDTSTIRRCAVGVEWQPGGSGRATGCEITNSRGDGIVVATREEVSLRNCRLLANVGAGVRVAEPAATVRVEVVSSRGNGRADDAPTDRGTDTAPDLTGKDGTPAGTDDRLPALNSLLARLDALVGLGGVKREVATLVRLHQMAERRQLAGLPSPPLSRHLIFAGNPGTGKTTVARLYGEILTRLGVLPTGQLVEVGRPDLVASVVGGTAIKTTERFTEAMGGVLFIDEAYTLAPSGSGGPDFGREAIDTLVKLMEDHRDEVVVIAAGYTHEMRAFLSANPGLASRFSKTVEFTDYTATELVQIVDGLCHSHDYRLEFETRTALLTYFQRLPRDTAFGNGRSARMVFEEMLGRHAYRLAEEPDLDEAAMTWLLPEDLPDLPGTGVGADAGATDIERVNSLLTDLERMVGLGDVKREVSNLVDLLASARQRQEAGLPAPPISRHLVFAGPPGTGKTTVARLYGEILAALGVLQRGRVVEVGRGDLVASYVGQTAQKTTEAFDRARGGVLFIDEAYALSSGGQGTVDFGREAIDTLVKLMEDHRDEVVVIAAGYGTDMDRFLAENQGLASRFSRRIRFGDYSTDELVTIVSQHAGTAGYECTGPTIGALRTHFVGAARGPSFGNGRYARQVLDEAITRHARRMRTRAAPTVEEMTVLLPEDIPAAGAVGMHASV</sequence>
<keyword evidence="3" id="KW-0067">ATP-binding</keyword>
<dbReference type="EMBL" id="QVFU01000015">
    <property type="protein sequence ID" value="RFS45638.1"/>
    <property type="molecule type" value="Genomic_DNA"/>
</dbReference>
<dbReference type="GO" id="GO:0005524">
    <property type="term" value="F:ATP binding"/>
    <property type="evidence" value="ECO:0007669"/>
    <property type="project" value="UniProtKB-KW"/>
</dbReference>
<dbReference type="SMART" id="SM00382">
    <property type="entry name" value="AAA"/>
    <property type="match status" value="2"/>
</dbReference>
<dbReference type="GO" id="GO:0016887">
    <property type="term" value="F:ATP hydrolysis activity"/>
    <property type="evidence" value="ECO:0007669"/>
    <property type="project" value="InterPro"/>
</dbReference>
<dbReference type="Pfam" id="PF00004">
    <property type="entry name" value="AAA"/>
    <property type="match status" value="2"/>
</dbReference>
<comment type="caution">
    <text evidence="6">The sequence shown here is derived from an EMBL/GenBank/DDBJ whole genome shotgun (WGS) entry which is preliminary data.</text>
</comment>
<dbReference type="InterPro" id="IPR027417">
    <property type="entry name" value="P-loop_NTPase"/>
</dbReference>
<dbReference type="Gene3D" id="3.40.50.300">
    <property type="entry name" value="P-loop containing nucleotide triphosphate hydrolases"/>
    <property type="match status" value="2"/>
</dbReference>
<dbReference type="RefSeq" id="WP_117228826.1">
    <property type="nucleotide sequence ID" value="NZ_QVFU01000015.1"/>
</dbReference>
<reference evidence="6 7" key="1">
    <citation type="submission" date="2018-08" db="EMBL/GenBank/DDBJ databases">
        <title>Verrucosispora craniellae sp. nov., isolated from a marine sponge in the South China Sea.</title>
        <authorList>
            <person name="Li L."/>
            <person name="Lin H.W."/>
        </authorList>
    </citation>
    <scope>NUCLEOTIDE SEQUENCE [LARGE SCALE GENOMIC DNA]</scope>
    <source>
        <strain evidence="6 7">LHW63014</strain>
    </source>
</reference>
<evidence type="ECO:0000256" key="3">
    <source>
        <dbReference type="ARBA" id="ARBA00022840"/>
    </source>
</evidence>
<evidence type="ECO:0000313" key="7">
    <source>
        <dbReference type="Proteomes" id="UP000262621"/>
    </source>
</evidence>
<evidence type="ECO:0000256" key="4">
    <source>
        <dbReference type="SAM" id="MobiDB-lite"/>
    </source>
</evidence>
<evidence type="ECO:0000259" key="5">
    <source>
        <dbReference type="SMART" id="SM00382"/>
    </source>
</evidence>
<organism evidence="6 7">
    <name type="scientific">Micromonospora craniellae</name>
    <dbReference type="NCBI Taxonomy" id="2294034"/>
    <lineage>
        <taxon>Bacteria</taxon>
        <taxon>Bacillati</taxon>
        <taxon>Actinomycetota</taxon>
        <taxon>Actinomycetes</taxon>
        <taxon>Micromonosporales</taxon>
        <taxon>Micromonosporaceae</taxon>
        <taxon>Micromonospora</taxon>
    </lineage>
</organism>
<dbReference type="Pfam" id="PF13229">
    <property type="entry name" value="Beta_helix"/>
    <property type="match status" value="2"/>
</dbReference>
<dbReference type="SMART" id="SM00710">
    <property type="entry name" value="PbH1"/>
    <property type="match status" value="11"/>
</dbReference>
<accession>A0A372FY70</accession>
<gene>
    <name evidence="6" type="ORF">D0Q02_15825</name>
</gene>
<dbReference type="InterPro" id="IPR050773">
    <property type="entry name" value="CbxX/CfxQ_RuBisCO_ESX"/>
</dbReference>
<feature type="compositionally biased region" description="Basic and acidic residues" evidence="4">
    <location>
        <begin position="438"/>
        <end position="449"/>
    </location>
</feature>
<dbReference type="FunFam" id="3.40.50.300:FF:000216">
    <property type="entry name" value="Type VII secretion ATPase EccA"/>
    <property type="match status" value="2"/>
</dbReference>
<dbReference type="InterPro" id="IPR006626">
    <property type="entry name" value="PbH1"/>
</dbReference>
<keyword evidence="7" id="KW-1185">Reference proteome</keyword>
<dbReference type="InterPro" id="IPR011050">
    <property type="entry name" value="Pectin_lyase_fold/virulence"/>
</dbReference>
<dbReference type="PANTHER" id="PTHR43392">
    <property type="entry name" value="AAA-TYPE ATPASE FAMILY PROTEIN / ANKYRIN REPEAT FAMILY PROTEIN"/>
    <property type="match status" value="1"/>
</dbReference>
<dbReference type="SUPFAM" id="SSF51126">
    <property type="entry name" value="Pectin lyase-like"/>
    <property type="match status" value="2"/>
</dbReference>
<dbReference type="InterPro" id="IPR003959">
    <property type="entry name" value="ATPase_AAA_core"/>
</dbReference>
<dbReference type="PRINTS" id="PR00819">
    <property type="entry name" value="CBXCFQXSUPER"/>
</dbReference>
<dbReference type="Pfam" id="PF17866">
    <property type="entry name" value="AAA_lid_6"/>
    <property type="match status" value="2"/>
</dbReference>
<name>A0A372FY70_9ACTN</name>
<feature type="domain" description="AAA+ ATPase" evidence="5">
    <location>
        <begin position="515"/>
        <end position="655"/>
    </location>
</feature>
<proteinExistence type="inferred from homology"/>
<dbReference type="InterPro" id="IPR039448">
    <property type="entry name" value="Beta_helix"/>
</dbReference>
<keyword evidence="2" id="KW-0547">Nucleotide-binding</keyword>
<dbReference type="PANTHER" id="PTHR43392:SF2">
    <property type="entry name" value="AAA-TYPE ATPASE FAMILY PROTEIN _ ANKYRIN REPEAT FAMILY PROTEIN"/>
    <property type="match status" value="1"/>
</dbReference>
<evidence type="ECO:0000313" key="6">
    <source>
        <dbReference type="EMBL" id="RFS45638.1"/>
    </source>
</evidence>
<dbReference type="OrthoDB" id="9806903at2"/>
<feature type="domain" description="AAA+ ATPase" evidence="5">
    <location>
        <begin position="798"/>
        <end position="938"/>
    </location>
</feature>
<dbReference type="Gene3D" id="2.160.20.10">
    <property type="entry name" value="Single-stranded right-handed beta-helix, Pectin lyase-like"/>
    <property type="match status" value="2"/>
</dbReference>
<dbReference type="InterPro" id="IPR012334">
    <property type="entry name" value="Pectin_lyas_fold"/>
</dbReference>
<dbReference type="Proteomes" id="UP000262621">
    <property type="component" value="Unassembled WGS sequence"/>
</dbReference>
<dbReference type="CDD" id="cd00009">
    <property type="entry name" value="AAA"/>
    <property type="match status" value="2"/>
</dbReference>
<evidence type="ECO:0000256" key="1">
    <source>
        <dbReference type="ARBA" id="ARBA00010378"/>
    </source>
</evidence>
<dbReference type="AlphaFoldDB" id="A0A372FY70"/>
<dbReference type="Gene3D" id="1.10.8.60">
    <property type="match status" value="2"/>
</dbReference>